<feature type="domain" description="Regulator of ribonuclease activity B" evidence="1">
    <location>
        <begin position="8"/>
        <end position="103"/>
    </location>
</feature>
<evidence type="ECO:0000313" key="3">
    <source>
        <dbReference type="Proteomes" id="UP000570514"/>
    </source>
</evidence>
<evidence type="ECO:0000259" key="1">
    <source>
        <dbReference type="Pfam" id="PF06877"/>
    </source>
</evidence>
<keyword evidence="3" id="KW-1185">Reference proteome</keyword>
<proteinExistence type="predicted"/>
<dbReference type="SUPFAM" id="SSF89946">
    <property type="entry name" value="Hypothetical protein VC0424"/>
    <property type="match status" value="1"/>
</dbReference>
<dbReference type="Gene3D" id="3.30.70.970">
    <property type="entry name" value="RraB-like"/>
    <property type="match status" value="1"/>
</dbReference>
<dbReference type="AlphaFoldDB" id="A0A846N341"/>
<organism evidence="2 3">
    <name type="scientific">Rhizomicrobium palustre</name>
    <dbReference type="NCBI Taxonomy" id="189966"/>
    <lineage>
        <taxon>Bacteria</taxon>
        <taxon>Pseudomonadati</taxon>
        <taxon>Pseudomonadota</taxon>
        <taxon>Alphaproteobacteria</taxon>
        <taxon>Micropepsales</taxon>
        <taxon>Micropepsaceae</taxon>
        <taxon>Rhizomicrobium</taxon>
    </lineage>
</organism>
<evidence type="ECO:0000313" key="2">
    <source>
        <dbReference type="EMBL" id="NIK89500.1"/>
    </source>
</evidence>
<dbReference type="EMBL" id="JAASRM010000001">
    <property type="protein sequence ID" value="NIK89500.1"/>
    <property type="molecule type" value="Genomic_DNA"/>
</dbReference>
<protein>
    <submittedName>
        <fullName evidence="2">Enoyl reductase-like protein</fullName>
    </submittedName>
</protein>
<sequence length="105" mass="12086">MTWPPDLDGDVFRRLDAAKFDFSKSYKIEFNVEFENWPPPDQAIDKIWQLYPEAQLDKVVDASAPYILISLCHVLTYEFVMGVQKKISDILSEFGGVCDSWGVLH</sequence>
<reference evidence="2 3" key="1">
    <citation type="submission" date="2020-03" db="EMBL/GenBank/DDBJ databases">
        <title>Genomic Encyclopedia of Type Strains, Phase IV (KMG-IV): sequencing the most valuable type-strain genomes for metagenomic binning, comparative biology and taxonomic classification.</title>
        <authorList>
            <person name="Goeker M."/>
        </authorList>
    </citation>
    <scope>NUCLEOTIDE SEQUENCE [LARGE SCALE GENOMIC DNA]</scope>
    <source>
        <strain evidence="2 3">DSM 19867</strain>
    </source>
</reference>
<name>A0A846N341_9PROT</name>
<accession>A0A846N341</accession>
<dbReference type="RefSeq" id="WP_167083583.1">
    <property type="nucleotide sequence ID" value="NZ_BAAADC010000001.1"/>
</dbReference>
<dbReference type="Pfam" id="PF06877">
    <property type="entry name" value="RraB"/>
    <property type="match status" value="1"/>
</dbReference>
<dbReference type="InterPro" id="IPR009671">
    <property type="entry name" value="RraB_dom"/>
</dbReference>
<dbReference type="Proteomes" id="UP000570514">
    <property type="component" value="Unassembled WGS sequence"/>
</dbReference>
<dbReference type="InterPro" id="IPR036701">
    <property type="entry name" value="RraB-like_sf"/>
</dbReference>
<comment type="caution">
    <text evidence="2">The sequence shown here is derived from an EMBL/GenBank/DDBJ whole genome shotgun (WGS) entry which is preliminary data.</text>
</comment>
<gene>
    <name evidence="2" type="ORF">FHS83_002818</name>
</gene>